<dbReference type="EMBL" id="MNCJ02000322">
    <property type="protein sequence ID" value="KAF5800446.1"/>
    <property type="molecule type" value="Genomic_DNA"/>
</dbReference>
<gene>
    <name evidence="1" type="ORF">HanXRQr2_Chr07g0316081</name>
</gene>
<accession>A0A9K3IQ08</accession>
<keyword evidence="2" id="KW-1185">Reference proteome</keyword>
<dbReference type="AlphaFoldDB" id="A0A9K3IQ08"/>
<name>A0A9K3IQ08_HELAN</name>
<evidence type="ECO:0000313" key="2">
    <source>
        <dbReference type="Proteomes" id="UP000215914"/>
    </source>
</evidence>
<dbReference type="Proteomes" id="UP000215914">
    <property type="component" value="Unassembled WGS sequence"/>
</dbReference>
<organism evidence="1 2">
    <name type="scientific">Helianthus annuus</name>
    <name type="common">Common sunflower</name>
    <dbReference type="NCBI Taxonomy" id="4232"/>
    <lineage>
        <taxon>Eukaryota</taxon>
        <taxon>Viridiplantae</taxon>
        <taxon>Streptophyta</taxon>
        <taxon>Embryophyta</taxon>
        <taxon>Tracheophyta</taxon>
        <taxon>Spermatophyta</taxon>
        <taxon>Magnoliopsida</taxon>
        <taxon>eudicotyledons</taxon>
        <taxon>Gunneridae</taxon>
        <taxon>Pentapetalae</taxon>
        <taxon>asterids</taxon>
        <taxon>campanulids</taxon>
        <taxon>Asterales</taxon>
        <taxon>Asteraceae</taxon>
        <taxon>Asteroideae</taxon>
        <taxon>Heliantheae alliance</taxon>
        <taxon>Heliantheae</taxon>
        <taxon>Helianthus</taxon>
    </lineage>
</organism>
<comment type="caution">
    <text evidence="1">The sequence shown here is derived from an EMBL/GenBank/DDBJ whole genome shotgun (WGS) entry which is preliminary data.</text>
</comment>
<sequence>MMRENEAVHTSRYLLGFRSSSPYSILFIWCSSGVHLDCASGVHPEVEEFHHPVL</sequence>
<reference evidence="1" key="2">
    <citation type="submission" date="2020-06" db="EMBL/GenBank/DDBJ databases">
        <title>Helianthus annuus Genome sequencing and assembly Release 2.</title>
        <authorList>
            <person name="Gouzy J."/>
            <person name="Langlade N."/>
            <person name="Munos S."/>
        </authorList>
    </citation>
    <scope>NUCLEOTIDE SEQUENCE</scope>
    <source>
        <tissue evidence="1">Leaves</tissue>
    </source>
</reference>
<protein>
    <submittedName>
        <fullName evidence="1">Uncharacterized protein</fullName>
    </submittedName>
</protein>
<evidence type="ECO:0000313" key="1">
    <source>
        <dbReference type="EMBL" id="KAF5800446.1"/>
    </source>
</evidence>
<reference evidence="1" key="1">
    <citation type="journal article" date="2017" name="Nature">
        <title>The sunflower genome provides insights into oil metabolism, flowering and Asterid evolution.</title>
        <authorList>
            <person name="Badouin H."/>
            <person name="Gouzy J."/>
            <person name="Grassa C.J."/>
            <person name="Murat F."/>
            <person name="Staton S.E."/>
            <person name="Cottret L."/>
            <person name="Lelandais-Briere C."/>
            <person name="Owens G.L."/>
            <person name="Carrere S."/>
            <person name="Mayjonade B."/>
            <person name="Legrand L."/>
            <person name="Gill N."/>
            <person name="Kane N.C."/>
            <person name="Bowers J.E."/>
            <person name="Hubner S."/>
            <person name="Bellec A."/>
            <person name="Berard A."/>
            <person name="Berges H."/>
            <person name="Blanchet N."/>
            <person name="Boniface M.C."/>
            <person name="Brunel D."/>
            <person name="Catrice O."/>
            <person name="Chaidir N."/>
            <person name="Claudel C."/>
            <person name="Donnadieu C."/>
            <person name="Faraut T."/>
            <person name="Fievet G."/>
            <person name="Helmstetter N."/>
            <person name="King M."/>
            <person name="Knapp S.J."/>
            <person name="Lai Z."/>
            <person name="Le Paslier M.C."/>
            <person name="Lippi Y."/>
            <person name="Lorenzon L."/>
            <person name="Mandel J.R."/>
            <person name="Marage G."/>
            <person name="Marchand G."/>
            <person name="Marquand E."/>
            <person name="Bret-Mestries E."/>
            <person name="Morien E."/>
            <person name="Nambeesan S."/>
            <person name="Nguyen T."/>
            <person name="Pegot-Espagnet P."/>
            <person name="Pouilly N."/>
            <person name="Raftis F."/>
            <person name="Sallet E."/>
            <person name="Schiex T."/>
            <person name="Thomas J."/>
            <person name="Vandecasteele C."/>
            <person name="Vares D."/>
            <person name="Vear F."/>
            <person name="Vautrin S."/>
            <person name="Crespi M."/>
            <person name="Mangin B."/>
            <person name="Burke J.M."/>
            <person name="Salse J."/>
            <person name="Munos S."/>
            <person name="Vincourt P."/>
            <person name="Rieseberg L.H."/>
            <person name="Langlade N.B."/>
        </authorList>
    </citation>
    <scope>NUCLEOTIDE SEQUENCE</scope>
    <source>
        <tissue evidence="1">Leaves</tissue>
    </source>
</reference>
<dbReference type="Gramene" id="mRNA:HanXRQr2_Chr07g0316081">
    <property type="protein sequence ID" value="CDS:HanXRQr2_Chr07g0316081.1"/>
    <property type="gene ID" value="HanXRQr2_Chr07g0316081"/>
</dbReference>
<proteinExistence type="predicted"/>